<evidence type="ECO:0000313" key="2">
    <source>
        <dbReference type="Proteomes" id="UP000265520"/>
    </source>
</evidence>
<reference evidence="1 2" key="1">
    <citation type="journal article" date="2018" name="Front. Plant Sci.">
        <title>Red Clover (Trifolium pratense) and Zigzag Clover (T. medium) - A Picture of Genomic Similarities and Differences.</title>
        <authorList>
            <person name="Dluhosova J."/>
            <person name="Istvanek J."/>
            <person name="Nedelnik J."/>
            <person name="Repkova J."/>
        </authorList>
    </citation>
    <scope>NUCLEOTIDE SEQUENCE [LARGE SCALE GENOMIC DNA]</scope>
    <source>
        <strain evidence="2">cv. 10/8</strain>
        <tissue evidence="1">Leaf</tissue>
    </source>
</reference>
<name>A0A392S876_9FABA</name>
<comment type="caution">
    <text evidence="1">The sequence shown here is derived from an EMBL/GenBank/DDBJ whole genome shotgun (WGS) entry which is preliminary data.</text>
</comment>
<dbReference type="AlphaFoldDB" id="A0A392S876"/>
<accession>A0A392S876</accession>
<keyword evidence="2" id="KW-1185">Reference proteome</keyword>
<evidence type="ECO:0000313" key="1">
    <source>
        <dbReference type="EMBL" id="MCI44889.1"/>
    </source>
</evidence>
<sequence length="40" mass="4584">QPYELQYCPAEVQLADGFTKAVKPEKFEFLRKQLGVISVL</sequence>
<organism evidence="1 2">
    <name type="scientific">Trifolium medium</name>
    <dbReference type="NCBI Taxonomy" id="97028"/>
    <lineage>
        <taxon>Eukaryota</taxon>
        <taxon>Viridiplantae</taxon>
        <taxon>Streptophyta</taxon>
        <taxon>Embryophyta</taxon>
        <taxon>Tracheophyta</taxon>
        <taxon>Spermatophyta</taxon>
        <taxon>Magnoliopsida</taxon>
        <taxon>eudicotyledons</taxon>
        <taxon>Gunneridae</taxon>
        <taxon>Pentapetalae</taxon>
        <taxon>rosids</taxon>
        <taxon>fabids</taxon>
        <taxon>Fabales</taxon>
        <taxon>Fabaceae</taxon>
        <taxon>Papilionoideae</taxon>
        <taxon>50 kb inversion clade</taxon>
        <taxon>NPAAA clade</taxon>
        <taxon>Hologalegina</taxon>
        <taxon>IRL clade</taxon>
        <taxon>Trifolieae</taxon>
        <taxon>Trifolium</taxon>
    </lineage>
</organism>
<protein>
    <submittedName>
        <fullName evidence="1">Uncharacterized protein</fullName>
    </submittedName>
</protein>
<dbReference type="EMBL" id="LXQA010336622">
    <property type="protein sequence ID" value="MCI44889.1"/>
    <property type="molecule type" value="Genomic_DNA"/>
</dbReference>
<proteinExistence type="predicted"/>
<feature type="non-terminal residue" evidence="1">
    <location>
        <position position="1"/>
    </location>
</feature>
<dbReference type="Proteomes" id="UP000265520">
    <property type="component" value="Unassembled WGS sequence"/>
</dbReference>